<dbReference type="InterPro" id="IPR035919">
    <property type="entry name" value="EAL_sf"/>
</dbReference>
<protein>
    <submittedName>
        <fullName evidence="6">PAS domain S-box protein</fullName>
    </submittedName>
</protein>
<dbReference type="Gene3D" id="3.30.450.40">
    <property type="match status" value="2"/>
</dbReference>
<proteinExistence type="predicted"/>
<gene>
    <name evidence="6" type="ORF">L3556_13095</name>
</gene>
<keyword evidence="1" id="KW-0175">Coiled coil</keyword>
<feature type="domain" description="PAC" evidence="3">
    <location>
        <begin position="1058"/>
        <end position="1110"/>
    </location>
</feature>
<dbReference type="SMART" id="SM00052">
    <property type="entry name" value="EAL"/>
    <property type="match status" value="1"/>
</dbReference>
<dbReference type="NCBIfam" id="TIGR00229">
    <property type="entry name" value="sensory_box"/>
    <property type="match status" value="4"/>
</dbReference>
<dbReference type="CDD" id="cd01949">
    <property type="entry name" value="GGDEF"/>
    <property type="match status" value="1"/>
</dbReference>
<dbReference type="InterPro" id="IPR029787">
    <property type="entry name" value="Nucleotide_cyclase"/>
</dbReference>
<dbReference type="InterPro" id="IPR001633">
    <property type="entry name" value="EAL_dom"/>
</dbReference>
<evidence type="ECO:0000313" key="6">
    <source>
        <dbReference type="EMBL" id="MDG2991858.1"/>
    </source>
</evidence>
<dbReference type="Gene3D" id="3.30.70.270">
    <property type="match status" value="1"/>
</dbReference>
<dbReference type="InterPro" id="IPR052155">
    <property type="entry name" value="Biofilm_reg_signaling"/>
</dbReference>
<reference evidence="6" key="2">
    <citation type="submission" date="2022-01" db="EMBL/GenBank/DDBJ databases">
        <authorList>
            <person name="Zivanovic Y."/>
            <person name="Moreira D."/>
            <person name="Lopez-Garcia P."/>
        </authorList>
    </citation>
    <scope>NUCLEOTIDE SEQUENCE</scope>
    <source>
        <strain evidence="6">G9</strain>
    </source>
</reference>
<name>A0ABT6F251_9SYNE</name>
<dbReference type="SMART" id="SM00065">
    <property type="entry name" value="GAF"/>
    <property type="match status" value="2"/>
</dbReference>
<dbReference type="PROSITE" id="PS50113">
    <property type="entry name" value="PAC"/>
    <property type="match status" value="3"/>
</dbReference>
<dbReference type="PROSITE" id="PS50112">
    <property type="entry name" value="PAS"/>
    <property type="match status" value="3"/>
</dbReference>
<dbReference type="Pfam" id="PF08448">
    <property type="entry name" value="PAS_4"/>
    <property type="match status" value="1"/>
</dbReference>
<dbReference type="Pfam" id="PF00990">
    <property type="entry name" value="GGDEF"/>
    <property type="match status" value="1"/>
</dbReference>
<evidence type="ECO:0000259" key="2">
    <source>
        <dbReference type="PROSITE" id="PS50112"/>
    </source>
</evidence>
<feature type="domain" description="PAC" evidence="3">
    <location>
        <begin position="810"/>
        <end position="862"/>
    </location>
</feature>
<dbReference type="InterPro" id="IPR000700">
    <property type="entry name" value="PAS-assoc_C"/>
</dbReference>
<dbReference type="SMART" id="SM00091">
    <property type="entry name" value="PAS"/>
    <property type="match status" value="5"/>
</dbReference>
<dbReference type="InterPro" id="IPR000014">
    <property type="entry name" value="PAS"/>
</dbReference>
<dbReference type="SUPFAM" id="SSF55073">
    <property type="entry name" value="Nucleotide cyclase"/>
    <property type="match status" value="1"/>
</dbReference>
<dbReference type="InterPro" id="IPR003018">
    <property type="entry name" value="GAF"/>
</dbReference>
<dbReference type="Pfam" id="PF00563">
    <property type="entry name" value="EAL"/>
    <property type="match status" value="1"/>
</dbReference>
<dbReference type="SUPFAM" id="SSF55785">
    <property type="entry name" value="PYP-like sensor domain (PAS domain)"/>
    <property type="match status" value="5"/>
</dbReference>
<dbReference type="PROSITE" id="PS50887">
    <property type="entry name" value="GGDEF"/>
    <property type="match status" value="1"/>
</dbReference>
<feature type="domain" description="EAL" evidence="4">
    <location>
        <begin position="1284"/>
        <end position="1538"/>
    </location>
</feature>
<reference evidence="6" key="1">
    <citation type="journal article" date="2022" name="Genome Biol. Evol.">
        <title>A New Gene Family Diagnostic for Intracellular Biomineralization of Amorphous Ca Carbonates by Cyanobacteria.</title>
        <authorList>
            <person name="Benzerara K."/>
            <person name="Duprat E."/>
            <person name="Bitard-Feildel T."/>
            <person name="Caumes G."/>
            <person name="Cassier-Chauvat C."/>
            <person name="Chauvat F."/>
            <person name="Dezi M."/>
            <person name="Diop S.I."/>
            <person name="Gaschignard G."/>
            <person name="Gorgen S."/>
            <person name="Gugger M."/>
            <person name="Lopez-Garcia P."/>
            <person name="Millet M."/>
            <person name="Skouri-Panet F."/>
            <person name="Moreira D."/>
            <person name="Callebaut I."/>
        </authorList>
    </citation>
    <scope>NUCLEOTIDE SEQUENCE</scope>
    <source>
        <strain evidence="6">G9</strain>
    </source>
</reference>
<dbReference type="Pfam" id="PF08447">
    <property type="entry name" value="PAS_3"/>
    <property type="match status" value="2"/>
</dbReference>
<dbReference type="PANTHER" id="PTHR44757:SF2">
    <property type="entry name" value="BIOFILM ARCHITECTURE MAINTENANCE PROTEIN MBAA"/>
    <property type="match status" value="1"/>
</dbReference>
<feature type="domain" description="GGDEF" evidence="5">
    <location>
        <begin position="1142"/>
        <end position="1275"/>
    </location>
</feature>
<dbReference type="InterPro" id="IPR001610">
    <property type="entry name" value="PAC"/>
</dbReference>
<evidence type="ECO:0000259" key="4">
    <source>
        <dbReference type="PROSITE" id="PS50883"/>
    </source>
</evidence>
<comment type="caution">
    <text evidence="6">The sequence shown here is derived from an EMBL/GenBank/DDBJ whole genome shotgun (WGS) entry which is preliminary data.</text>
</comment>
<dbReference type="Pfam" id="PF13426">
    <property type="entry name" value="PAS_9"/>
    <property type="match status" value="2"/>
</dbReference>
<evidence type="ECO:0000259" key="5">
    <source>
        <dbReference type="PROSITE" id="PS50887"/>
    </source>
</evidence>
<dbReference type="Gene3D" id="3.30.450.20">
    <property type="entry name" value="PAS domain"/>
    <property type="match status" value="5"/>
</dbReference>
<organism evidence="6 7">
    <name type="scientific">Candidatus Synechococcus calcipolaris G9</name>
    <dbReference type="NCBI Taxonomy" id="1497997"/>
    <lineage>
        <taxon>Bacteria</taxon>
        <taxon>Bacillati</taxon>
        <taxon>Cyanobacteriota</taxon>
        <taxon>Cyanophyceae</taxon>
        <taxon>Synechococcales</taxon>
        <taxon>Synechococcaceae</taxon>
        <taxon>Synechococcus</taxon>
    </lineage>
</organism>
<dbReference type="Pfam" id="PF01590">
    <property type="entry name" value="GAF"/>
    <property type="match status" value="1"/>
</dbReference>
<dbReference type="PROSITE" id="PS50883">
    <property type="entry name" value="EAL"/>
    <property type="match status" value="1"/>
</dbReference>
<dbReference type="CDD" id="cd00130">
    <property type="entry name" value="PAS"/>
    <property type="match status" value="4"/>
</dbReference>
<feature type="domain" description="PAS" evidence="2">
    <location>
        <begin position="983"/>
        <end position="1024"/>
    </location>
</feature>
<accession>A0ABT6F251</accession>
<dbReference type="SMART" id="SM00086">
    <property type="entry name" value="PAC"/>
    <property type="match status" value="4"/>
</dbReference>
<evidence type="ECO:0000313" key="7">
    <source>
        <dbReference type="Proteomes" id="UP001154265"/>
    </source>
</evidence>
<dbReference type="RefSeq" id="WP_277867782.1">
    <property type="nucleotide sequence ID" value="NZ_JAKKUT010000005.1"/>
</dbReference>
<dbReference type="SUPFAM" id="SSF141868">
    <property type="entry name" value="EAL domain-like"/>
    <property type="match status" value="1"/>
</dbReference>
<dbReference type="InterPro" id="IPR029016">
    <property type="entry name" value="GAF-like_dom_sf"/>
</dbReference>
<dbReference type="Proteomes" id="UP001154265">
    <property type="component" value="Unassembled WGS sequence"/>
</dbReference>
<feature type="domain" description="PAS" evidence="2">
    <location>
        <begin position="432"/>
        <end position="502"/>
    </location>
</feature>
<dbReference type="CDD" id="cd01948">
    <property type="entry name" value="EAL"/>
    <property type="match status" value="1"/>
</dbReference>
<dbReference type="EMBL" id="JAKKUT010000005">
    <property type="protein sequence ID" value="MDG2991858.1"/>
    <property type="molecule type" value="Genomic_DNA"/>
</dbReference>
<dbReference type="InterPro" id="IPR043128">
    <property type="entry name" value="Rev_trsase/Diguanyl_cyclase"/>
</dbReference>
<dbReference type="InterPro" id="IPR000160">
    <property type="entry name" value="GGDEF_dom"/>
</dbReference>
<dbReference type="SUPFAM" id="SSF55781">
    <property type="entry name" value="GAF domain-like"/>
    <property type="match status" value="2"/>
</dbReference>
<dbReference type="InterPro" id="IPR013655">
    <property type="entry name" value="PAS_fold_3"/>
</dbReference>
<dbReference type="InterPro" id="IPR035965">
    <property type="entry name" value="PAS-like_dom_sf"/>
</dbReference>
<feature type="coiled-coil region" evidence="1">
    <location>
        <begin position="1270"/>
        <end position="1297"/>
    </location>
</feature>
<dbReference type="PANTHER" id="PTHR44757">
    <property type="entry name" value="DIGUANYLATE CYCLASE DGCP"/>
    <property type="match status" value="1"/>
</dbReference>
<evidence type="ECO:0000259" key="3">
    <source>
        <dbReference type="PROSITE" id="PS50113"/>
    </source>
</evidence>
<dbReference type="Gene3D" id="3.20.20.450">
    <property type="entry name" value="EAL domain"/>
    <property type="match status" value="1"/>
</dbReference>
<keyword evidence="7" id="KW-1185">Reference proteome</keyword>
<dbReference type="InterPro" id="IPR013656">
    <property type="entry name" value="PAS_4"/>
</dbReference>
<evidence type="ECO:0000256" key="1">
    <source>
        <dbReference type="SAM" id="Coils"/>
    </source>
</evidence>
<sequence length="1546" mass="174273">MSNSPLLPLLVQRAGASMVSATDVLLDTVLNYSSEGIFLVGVEPTQQTPAHPYHFRILAINPPGRQLLGLDSLIPLGGELHQSLPGDLGVWLEAQLHQCWQQGTTHRSVSLSVSVTLVPFFNHGDESGFIVGLCQPVLFPARLMENPGRLGQLLDMLPGLVFSFRNVPPWPMQHLSQGCYGVTGYTSAELLYRGGGGFNQITHAQDLPQVLQTIDMAIAEQTPYEIEYRLFSKDGQLRWVREQGMPVLGENGEVVAVDGFIANITDWKQLHQALQDPLQGVAAAVGDDFFRNLALYLSQTLEVDYILICELAEADMVTTIAHCHRGQIEANFCYSLRDTPCETVVNSPGACLYANDIQNRYPKDQSLREMGAEAYIGVPLRNALGETLGLIVVLHGHPLENLSFIEALLQIFASRLTAELERCRGERILQAAEARWRSLVQHAADLISILDADSLVRYHSPALTRLLGYDPEELIGQEALRFIHPNDLPRMQNQFKHLLANPSQIVSLEFRYRHRQGHWCHLAATAQNLLADPTIRGLVINSRDISDRKRQETNLRDQIQFEQLITTLTTQFINLPLEDIDTGIEAVLKVTGEFTAADRSYVFQVCEPNSYCVKNTHEWCAPGIEPQIENLQYLPLEEFPLYRETFLEMRPLILTAVDELPEDAPERHQLGVQDIQSLIVLPLGQADHFTGLLGLDYVQSKVDDLEALLPLMQVLAEVFTNVFERQRSEAVLREAEAKYRSIFENAVEGIFQSSPDGCYLSVNPALARMYGYDSPEELIASLNNIGQQLYVDPKRRSEFIHALEQESTLSNFESRVYRKDGTIIWVSEHARVVRDNQGQVLYYEGTVEDISQSKAAEVKLRQTTSELEAIFQVHPDLYFRMAADSTILDYKGAKDSDLYVSPQDFLGRRMVEVLPTEVGDIFRGAMIQVLRGETPVLIEYALPYPEGPQYFEARLLPFPPNQVVTFIRNISDRKQTEAELRQAEAKYRSIYENATEGIFQSNLEGNYLSANNALARIYGYDSPEDLQANLTDIAASLYVDPNRRHEFTRLLVEQGSITEFESQVYRKDGQIIWISENARAVYGAHGELLYFEGTVIDITERKLSENTIHYQAFHDLLTGLPNRALFDDRLPIALADARRRGDLVAVMFLDLDRFKTINDTLGHAVGDRLLQDVAERISHCLREVDTVARWGGDEFTLLLPHLRYPDDAVIVTERILHALKPGFYLEGHHLHVTTSMGIALYPGDGTDPDTLLRNADAALYRAKESGRNNYQFYTANLNSSSSELLRLENQLHQACDRDELRLYYQPQIATTSGDVTHLEALARWQHPEHGLLSPKHFIAIAEENGLIVSIGEWVLHRACQDCSHWQNEGLGGIGVSVNLSSRQFLHPNLVNDIRHCLETHRLSPHLLTLEITETIAMQNLEMTKGILMRLRDIGVGIALDDFGMGYSSLSYLKQFPLTSLKIDRSFVQDLTENDQDVAIARAILALGKGLNLNVVAEGVETVEQLDILRELGCDLIQGFFYSRPIPYDRLFLWLQTYNNKLSNQIK</sequence>
<feature type="domain" description="PAC" evidence="3">
    <location>
        <begin position="224"/>
        <end position="276"/>
    </location>
</feature>
<feature type="domain" description="PAS" evidence="2">
    <location>
        <begin position="735"/>
        <end position="776"/>
    </location>
</feature>
<dbReference type="NCBIfam" id="TIGR00254">
    <property type="entry name" value="GGDEF"/>
    <property type="match status" value="1"/>
</dbReference>
<dbReference type="SMART" id="SM00267">
    <property type="entry name" value="GGDEF"/>
    <property type="match status" value="1"/>
</dbReference>